<dbReference type="AlphaFoldDB" id="A0A812J048"/>
<evidence type="ECO:0000313" key="2">
    <source>
        <dbReference type="EMBL" id="CAE7193222.1"/>
    </source>
</evidence>
<evidence type="ECO:0000313" key="3">
    <source>
        <dbReference type="Proteomes" id="UP000604046"/>
    </source>
</evidence>
<protein>
    <submittedName>
        <fullName evidence="2">Uncharacterized protein</fullName>
    </submittedName>
</protein>
<evidence type="ECO:0000256" key="1">
    <source>
        <dbReference type="SAM" id="MobiDB-lite"/>
    </source>
</evidence>
<dbReference type="InterPro" id="IPR016135">
    <property type="entry name" value="UBQ-conjugating_enzyme/RWD"/>
</dbReference>
<reference evidence="2" key="1">
    <citation type="submission" date="2021-02" db="EMBL/GenBank/DDBJ databases">
        <authorList>
            <person name="Dougan E. K."/>
            <person name="Rhodes N."/>
            <person name="Thang M."/>
            <person name="Chan C."/>
        </authorList>
    </citation>
    <scope>NUCLEOTIDE SEQUENCE</scope>
</reference>
<proteinExistence type="predicted"/>
<sequence length="211" mass="23800">MGALHLWPSSMPADESQPSSEAADGTAEPKAESPAEEEETDESPSAKRQRTEKAFDLQDLQKQLAELRANPPAYVSNIGDLKTPSLVCDDQGELKKPESPEHGPWDLRLCIAGEDGDEAYGIPWRVNIRFDPDLWPAKLPLVRFLGVFHHALTDENGAMLMPFYRALPRDENQACTLRLTVEAFWNCPAEHATYVYARMHVCTYARMYVRR</sequence>
<accession>A0A812J048</accession>
<feature type="region of interest" description="Disordered" evidence="1">
    <location>
        <begin position="1"/>
        <end position="59"/>
    </location>
</feature>
<name>A0A812J048_9DINO</name>
<dbReference type="SUPFAM" id="SSF54495">
    <property type="entry name" value="UBC-like"/>
    <property type="match status" value="1"/>
</dbReference>
<keyword evidence="3" id="KW-1185">Reference proteome</keyword>
<dbReference type="Proteomes" id="UP000604046">
    <property type="component" value="Unassembled WGS sequence"/>
</dbReference>
<gene>
    <name evidence="2" type="ORF">SNAT2548_LOCUS5205</name>
</gene>
<organism evidence="2 3">
    <name type="scientific">Symbiodinium natans</name>
    <dbReference type="NCBI Taxonomy" id="878477"/>
    <lineage>
        <taxon>Eukaryota</taxon>
        <taxon>Sar</taxon>
        <taxon>Alveolata</taxon>
        <taxon>Dinophyceae</taxon>
        <taxon>Suessiales</taxon>
        <taxon>Symbiodiniaceae</taxon>
        <taxon>Symbiodinium</taxon>
    </lineage>
</organism>
<comment type="caution">
    <text evidence="2">The sequence shown here is derived from an EMBL/GenBank/DDBJ whole genome shotgun (WGS) entry which is preliminary data.</text>
</comment>
<dbReference type="EMBL" id="CAJNDS010000332">
    <property type="protein sequence ID" value="CAE7193222.1"/>
    <property type="molecule type" value="Genomic_DNA"/>
</dbReference>